<proteinExistence type="predicted"/>
<dbReference type="AlphaFoldDB" id="A0A6M3J0Q6"/>
<evidence type="ECO:0000313" key="1">
    <source>
        <dbReference type="EMBL" id="QJA62867.1"/>
    </source>
</evidence>
<name>A0A6M3J0Q6_9ZZZZ</name>
<reference evidence="1" key="1">
    <citation type="submission" date="2020-03" db="EMBL/GenBank/DDBJ databases">
        <title>The deep terrestrial virosphere.</title>
        <authorList>
            <person name="Holmfeldt K."/>
            <person name="Nilsson E."/>
            <person name="Simone D."/>
            <person name="Lopez-Fernandez M."/>
            <person name="Wu X."/>
            <person name="de Brujin I."/>
            <person name="Lundin D."/>
            <person name="Andersson A."/>
            <person name="Bertilsson S."/>
            <person name="Dopson M."/>
        </authorList>
    </citation>
    <scope>NUCLEOTIDE SEQUENCE</scope>
    <source>
        <strain evidence="1">MM415B00708</strain>
    </source>
</reference>
<protein>
    <submittedName>
        <fullName evidence="1">Uncharacterized protein</fullName>
    </submittedName>
</protein>
<accession>A0A6M3J0Q6</accession>
<sequence length="65" mass="7128">MSEGDVCVNCGHYRDAHNAPVGGIQALPRCSECKRSGSHCAGFVLRDEGAAVRKWLNMQPWNKRG</sequence>
<dbReference type="EMBL" id="MT141484">
    <property type="protein sequence ID" value="QJA62867.1"/>
    <property type="molecule type" value="Genomic_DNA"/>
</dbReference>
<gene>
    <name evidence="1" type="ORF">MM415B00708_0002</name>
</gene>
<organism evidence="1">
    <name type="scientific">viral metagenome</name>
    <dbReference type="NCBI Taxonomy" id="1070528"/>
    <lineage>
        <taxon>unclassified sequences</taxon>
        <taxon>metagenomes</taxon>
        <taxon>organismal metagenomes</taxon>
    </lineage>
</organism>